<dbReference type="RefSeq" id="WP_229232692.1">
    <property type="nucleotide sequence ID" value="NZ_AP024525.1"/>
</dbReference>
<feature type="transmembrane region" description="Helical" evidence="1">
    <location>
        <begin position="231"/>
        <end position="248"/>
    </location>
</feature>
<name>A0ABN6FGL2_SINCY</name>
<organism evidence="2 3">
    <name type="scientific">Sinomonas cyclohexanicum</name>
    <name type="common">Corynebacterium cyclohexanicum</name>
    <dbReference type="NCBI Taxonomy" id="322009"/>
    <lineage>
        <taxon>Bacteria</taxon>
        <taxon>Bacillati</taxon>
        <taxon>Actinomycetota</taxon>
        <taxon>Actinomycetes</taxon>
        <taxon>Micrococcales</taxon>
        <taxon>Micrococcaceae</taxon>
        <taxon>Sinomonas</taxon>
    </lineage>
</organism>
<feature type="transmembrane region" description="Helical" evidence="1">
    <location>
        <begin position="53"/>
        <end position="75"/>
    </location>
</feature>
<keyword evidence="1" id="KW-1133">Transmembrane helix</keyword>
<keyword evidence="1" id="KW-0812">Transmembrane</keyword>
<feature type="transmembrane region" description="Helical" evidence="1">
    <location>
        <begin position="20"/>
        <end position="41"/>
    </location>
</feature>
<sequence length="283" mass="28418">MSHPPTSHSLTEDAVRRSPLRTTLIALGAAAIVATFAYLVATSPAEPVDVPSAAAALVALSGYGLAAVLLFAGILPTLPTVTLALIPVALVLNIVLGQFVGSTLLPIYLDSIGTVLVGFLAGSAAGAATGLLSTIVWSFFNPTLIPFAAGAAVIGALAGLAARLGAVRRMWWLPIAGLVTGAVAAVIGSTVAVAVFGGTSTGATGAVIAVFRATGDSLVDSVVKGAILSDLADKLVTFVSAAAIAYALPRRATQRFEFARTHRVLASRRADAERGTAEAAPPA</sequence>
<feature type="transmembrane region" description="Helical" evidence="1">
    <location>
        <begin position="81"/>
        <end position="108"/>
    </location>
</feature>
<feature type="transmembrane region" description="Helical" evidence="1">
    <location>
        <begin position="115"/>
        <end position="139"/>
    </location>
</feature>
<dbReference type="Proteomes" id="UP001319861">
    <property type="component" value="Chromosome"/>
</dbReference>
<keyword evidence="3" id="KW-1185">Reference proteome</keyword>
<dbReference type="EMBL" id="AP024525">
    <property type="protein sequence ID" value="BCT76034.1"/>
    <property type="molecule type" value="Genomic_DNA"/>
</dbReference>
<keyword evidence="1" id="KW-0472">Membrane</keyword>
<evidence type="ECO:0000313" key="3">
    <source>
        <dbReference type="Proteomes" id="UP001319861"/>
    </source>
</evidence>
<accession>A0ABN6FGL2</accession>
<dbReference type="Gene3D" id="1.10.1760.20">
    <property type="match status" value="1"/>
</dbReference>
<protein>
    <recommendedName>
        <fullName evidence="4">Energy-coupling factor transport system substrate-specific component</fullName>
    </recommendedName>
</protein>
<evidence type="ECO:0000256" key="1">
    <source>
        <dbReference type="SAM" id="Phobius"/>
    </source>
</evidence>
<evidence type="ECO:0008006" key="4">
    <source>
        <dbReference type="Google" id="ProtNLM"/>
    </source>
</evidence>
<gene>
    <name evidence="2" type="ORF">SCMU_18760</name>
</gene>
<feature type="transmembrane region" description="Helical" evidence="1">
    <location>
        <begin position="178"/>
        <end position="211"/>
    </location>
</feature>
<feature type="transmembrane region" description="Helical" evidence="1">
    <location>
        <begin position="145"/>
        <end position="166"/>
    </location>
</feature>
<evidence type="ECO:0000313" key="2">
    <source>
        <dbReference type="EMBL" id="BCT76034.1"/>
    </source>
</evidence>
<proteinExistence type="predicted"/>
<reference evidence="2 3" key="1">
    <citation type="journal article" date="2021" name="J. Biosci. Bioeng.">
        <title>Identification and characterization of a chc gene cluster responsible for the aromatization pathway of cyclohexanecarboxylate degradation in Sinomonas cyclohexanicum ATCC 51369.</title>
        <authorList>
            <person name="Yamamoto T."/>
            <person name="Hasegawa Y."/>
            <person name="Lau P.C.K."/>
            <person name="Iwaki H."/>
        </authorList>
    </citation>
    <scope>NUCLEOTIDE SEQUENCE [LARGE SCALE GENOMIC DNA]</scope>
    <source>
        <strain evidence="2 3">ATCC 51369</strain>
    </source>
</reference>